<reference evidence="6 7" key="1">
    <citation type="journal article" date="2011" name="Stand. Genomic Sci.">
        <title>Complete genome sequence of Desulfobulbus propionicus type strain (1pr3).</title>
        <authorList>
            <person name="Pagani I."/>
            <person name="Lapidus A."/>
            <person name="Nolan M."/>
            <person name="Lucas S."/>
            <person name="Hammon N."/>
            <person name="Deshpande S."/>
            <person name="Cheng J.F."/>
            <person name="Chertkov O."/>
            <person name="Davenport K."/>
            <person name="Tapia R."/>
            <person name="Han C."/>
            <person name="Goodwin L."/>
            <person name="Pitluck S."/>
            <person name="Liolios K."/>
            <person name="Mavromatis K."/>
            <person name="Ivanova N."/>
            <person name="Mikhailova N."/>
            <person name="Pati A."/>
            <person name="Chen A."/>
            <person name="Palaniappan K."/>
            <person name="Land M."/>
            <person name="Hauser L."/>
            <person name="Chang Y.J."/>
            <person name="Jeffries C.D."/>
            <person name="Detter J.C."/>
            <person name="Brambilla E."/>
            <person name="Kannan K.P."/>
            <person name="Djao O.D."/>
            <person name="Rohde M."/>
            <person name="Pukall R."/>
            <person name="Spring S."/>
            <person name="Goker M."/>
            <person name="Sikorski J."/>
            <person name="Woyke T."/>
            <person name="Bristow J."/>
            <person name="Eisen J.A."/>
            <person name="Markowitz V."/>
            <person name="Hugenholtz P."/>
            <person name="Kyrpides N.C."/>
            <person name="Klenk H.P."/>
        </authorList>
    </citation>
    <scope>NUCLEOTIDE SEQUENCE [LARGE SCALE GENOMIC DNA]</scope>
    <source>
        <strain evidence="7">ATCC 33891 / DSM 2032 / 1pr3</strain>
    </source>
</reference>
<dbReference type="PROSITE" id="PS50110">
    <property type="entry name" value="RESPONSE_REGULATORY"/>
    <property type="match status" value="1"/>
</dbReference>
<organism evidence="6 7">
    <name type="scientific">Desulfobulbus propionicus (strain ATCC 33891 / DSM 2032 / VKM B-1956 / 1pr3)</name>
    <dbReference type="NCBI Taxonomy" id="577650"/>
    <lineage>
        <taxon>Bacteria</taxon>
        <taxon>Pseudomonadati</taxon>
        <taxon>Thermodesulfobacteriota</taxon>
        <taxon>Desulfobulbia</taxon>
        <taxon>Desulfobulbales</taxon>
        <taxon>Desulfobulbaceae</taxon>
        <taxon>Desulfobulbus</taxon>
    </lineage>
</organism>
<dbReference type="Gene3D" id="1.10.8.60">
    <property type="match status" value="1"/>
</dbReference>
<dbReference type="RefSeq" id="WP_015724382.1">
    <property type="nucleotide sequence ID" value="NC_014972.1"/>
</dbReference>
<evidence type="ECO:0000256" key="2">
    <source>
        <dbReference type="ARBA" id="ARBA00022840"/>
    </source>
</evidence>
<dbReference type="GO" id="GO:0005524">
    <property type="term" value="F:ATP binding"/>
    <property type="evidence" value="ECO:0007669"/>
    <property type="project" value="UniProtKB-KW"/>
</dbReference>
<evidence type="ECO:0000256" key="3">
    <source>
        <dbReference type="PROSITE-ProRule" id="PRU00169"/>
    </source>
</evidence>
<keyword evidence="1" id="KW-0547">Nucleotide-binding</keyword>
<accession>A0A7U3YLZ5</accession>
<feature type="domain" description="Sigma-54 factor interaction" evidence="4">
    <location>
        <begin position="138"/>
        <end position="367"/>
    </location>
</feature>
<protein>
    <submittedName>
        <fullName evidence="6">Two component, sigma54 specific, transcriptional regulator, Fis family</fullName>
    </submittedName>
</protein>
<keyword evidence="7" id="KW-1185">Reference proteome</keyword>
<dbReference type="Pfam" id="PF00158">
    <property type="entry name" value="Sigma54_activat"/>
    <property type="match status" value="1"/>
</dbReference>
<dbReference type="PROSITE" id="PS00675">
    <property type="entry name" value="SIGMA54_INTERACT_1"/>
    <property type="match status" value="1"/>
</dbReference>
<dbReference type="InterPro" id="IPR003593">
    <property type="entry name" value="AAA+_ATPase"/>
</dbReference>
<evidence type="ECO:0000259" key="5">
    <source>
        <dbReference type="PROSITE" id="PS50110"/>
    </source>
</evidence>
<evidence type="ECO:0000313" key="6">
    <source>
        <dbReference type="EMBL" id="ADW17841.1"/>
    </source>
</evidence>
<evidence type="ECO:0000256" key="1">
    <source>
        <dbReference type="ARBA" id="ARBA00022741"/>
    </source>
</evidence>
<dbReference type="GO" id="GO:0006355">
    <property type="term" value="P:regulation of DNA-templated transcription"/>
    <property type="evidence" value="ECO:0007669"/>
    <property type="project" value="InterPro"/>
</dbReference>
<dbReference type="SUPFAM" id="SSF46689">
    <property type="entry name" value="Homeodomain-like"/>
    <property type="match status" value="1"/>
</dbReference>
<dbReference type="Pfam" id="PF25601">
    <property type="entry name" value="AAA_lid_14"/>
    <property type="match status" value="1"/>
</dbReference>
<evidence type="ECO:0000259" key="4">
    <source>
        <dbReference type="PROSITE" id="PS50045"/>
    </source>
</evidence>
<dbReference type="AlphaFoldDB" id="A0A7U3YLZ5"/>
<dbReference type="Gene3D" id="3.40.50.300">
    <property type="entry name" value="P-loop containing nucleotide triphosphate hydrolases"/>
    <property type="match status" value="1"/>
</dbReference>
<feature type="domain" description="Response regulatory" evidence="5">
    <location>
        <begin position="3"/>
        <end position="117"/>
    </location>
</feature>
<dbReference type="InterPro" id="IPR011006">
    <property type="entry name" value="CheY-like_superfamily"/>
</dbReference>
<evidence type="ECO:0000313" key="7">
    <source>
        <dbReference type="Proteomes" id="UP000006365"/>
    </source>
</evidence>
<dbReference type="Gene3D" id="3.40.50.2300">
    <property type="match status" value="1"/>
</dbReference>
<feature type="modified residue" description="4-aspartylphosphate" evidence="3">
    <location>
        <position position="52"/>
    </location>
</feature>
<dbReference type="InterPro" id="IPR058031">
    <property type="entry name" value="AAA_lid_NorR"/>
</dbReference>
<dbReference type="CDD" id="cd00009">
    <property type="entry name" value="AAA"/>
    <property type="match status" value="1"/>
</dbReference>
<keyword evidence="3" id="KW-0597">Phosphoprotein</keyword>
<keyword evidence="2" id="KW-0067">ATP-binding</keyword>
<dbReference type="Proteomes" id="UP000006365">
    <property type="component" value="Chromosome"/>
</dbReference>
<gene>
    <name evidence="6" type="ordered locus">Despr_1689</name>
</gene>
<sequence>MATILIVDDDFILNGLIEKHLKRAGHQTEPALTVAQGLALARSGNFDLILLDVQLPDGNSLDFFSAFSEVASAPEIIIMTGSGDPDGAKKAIQFGAWGYLEKPHAVRDLLLPVTRALQFRAEKKKIGVLPVALKREAIIGSSASLTGCLDFVAKAAIGDASVLLTGETGTGKEVFARAIHDNSPRASHPFVVVDCAALPENLIESTLFGHVKGSFTGAERTTSGLVKMAHGGTLFLDEVGEMPLRIQKTFLRVLQEHRFRPVGDSKEEYSNFRLIAATNRDLDSAVDNGAFRADLLFRLRSLALHLPPLRERKQDIRELTLHFLKRLCVLHKVSSKGIDDELIEYLLAHDWPGNVRELQQTIEQVFVNALHYPTLYAFHLPEHFRVRKTLASMTMAPAAAPHATDIDSRPLAGPPPSWKDHKTASECRYLKHLLAFTRGDVREACRVSGLSRSRLYQLINQYNLTSPERSSP</sequence>
<dbReference type="InterPro" id="IPR025662">
    <property type="entry name" value="Sigma_54_int_dom_ATP-bd_1"/>
</dbReference>
<dbReference type="FunFam" id="3.40.50.300:FF:000006">
    <property type="entry name" value="DNA-binding transcriptional regulator NtrC"/>
    <property type="match status" value="1"/>
</dbReference>
<dbReference type="EMBL" id="CP002364">
    <property type="protein sequence ID" value="ADW17841.1"/>
    <property type="molecule type" value="Genomic_DNA"/>
</dbReference>
<dbReference type="Pfam" id="PF00072">
    <property type="entry name" value="Response_reg"/>
    <property type="match status" value="1"/>
</dbReference>
<name>A0A7U3YLZ5_DESPD</name>
<dbReference type="InterPro" id="IPR027417">
    <property type="entry name" value="P-loop_NTPase"/>
</dbReference>
<dbReference type="CDD" id="cd00156">
    <property type="entry name" value="REC"/>
    <property type="match status" value="1"/>
</dbReference>
<dbReference type="PROSITE" id="PS00676">
    <property type="entry name" value="SIGMA54_INTERACT_2"/>
    <property type="match status" value="1"/>
</dbReference>
<dbReference type="GO" id="GO:0000160">
    <property type="term" value="P:phosphorelay signal transduction system"/>
    <property type="evidence" value="ECO:0007669"/>
    <property type="project" value="InterPro"/>
</dbReference>
<dbReference type="PANTHER" id="PTHR32071:SF113">
    <property type="entry name" value="ALGINATE BIOSYNTHESIS TRANSCRIPTIONAL REGULATORY PROTEIN ALGB"/>
    <property type="match status" value="1"/>
</dbReference>
<dbReference type="KEGG" id="dpr:Despr_1689"/>
<dbReference type="InterPro" id="IPR009057">
    <property type="entry name" value="Homeodomain-like_sf"/>
</dbReference>
<dbReference type="SUPFAM" id="SSF52540">
    <property type="entry name" value="P-loop containing nucleoside triphosphate hydrolases"/>
    <property type="match status" value="1"/>
</dbReference>
<dbReference type="SMART" id="SM00382">
    <property type="entry name" value="AAA"/>
    <property type="match status" value="1"/>
</dbReference>
<dbReference type="SMART" id="SM00448">
    <property type="entry name" value="REC"/>
    <property type="match status" value="1"/>
</dbReference>
<dbReference type="PROSITE" id="PS50045">
    <property type="entry name" value="SIGMA54_INTERACT_4"/>
    <property type="match status" value="1"/>
</dbReference>
<dbReference type="SUPFAM" id="SSF52172">
    <property type="entry name" value="CheY-like"/>
    <property type="match status" value="1"/>
</dbReference>
<dbReference type="PANTHER" id="PTHR32071">
    <property type="entry name" value="TRANSCRIPTIONAL REGULATORY PROTEIN"/>
    <property type="match status" value="1"/>
</dbReference>
<dbReference type="InterPro" id="IPR002078">
    <property type="entry name" value="Sigma_54_int"/>
</dbReference>
<proteinExistence type="predicted"/>
<dbReference type="Gene3D" id="1.10.10.60">
    <property type="entry name" value="Homeodomain-like"/>
    <property type="match status" value="1"/>
</dbReference>
<dbReference type="InterPro" id="IPR025943">
    <property type="entry name" value="Sigma_54_int_dom_ATP-bd_2"/>
</dbReference>
<dbReference type="InterPro" id="IPR001789">
    <property type="entry name" value="Sig_transdc_resp-reg_receiver"/>
</dbReference>